<evidence type="ECO:0000313" key="2">
    <source>
        <dbReference type="EMBL" id="MBW4464689.1"/>
    </source>
</evidence>
<evidence type="ECO:0000313" key="3">
    <source>
        <dbReference type="Proteomes" id="UP000707356"/>
    </source>
</evidence>
<dbReference type="AlphaFoldDB" id="A0A951P8G0"/>
<sequence>MSLAASTSSDPGLQRLVGRLTQSLERDTLVQATTSALRGQLNVDRVLLYYFYSRWQGQVTFESLSDPSLSIYGSIGPDECFNDEYAALYEAGRLRAIPDIEAEPIAPCHQDMLRQMQVRANLVVPILTERKGLWGLLVAHHLQARSWSDDDLAAMRQGAADLAVAPAIAQSVS</sequence>
<gene>
    <name evidence="2" type="ORF">KME07_04520</name>
</gene>
<reference evidence="2" key="1">
    <citation type="submission" date="2021-05" db="EMBL/GenBank/DDBJ databases">
        <authorList>
            <person name="Pietrasiak N."/>
            <person name="Ward R."/>
            <person name="Stajich J.E."/>
            <person name="Kurbessoian T."/>
        </authorList>
    </citation>
    <scope>NUCLEOTIDE SEQUENCE</scope>
    <source>
        <strain evidence="2">GSE-TBD4-15B</strain>
    </source>
</reference>
<name>A0A951P8G0_9CYAN</name>
<organism evidence="2 3">
    <name type="scientific">Pegethrix bostrychoides GSE-TBD4-15B</name>
    <dbReference type="NCBI Taxonomy" id="2839662"/>
    <lineage>
        <taxon>Bacteria</taxon>
        <taxon>Bacillati</taxon>
        <taxon>Cyanobacteriota</taxon>
        <taxon>Cyanophyceae</taxon>
        <taxon>Oculatellales</taxon>
        <taxon>Oculatellaceae</taxon>
        <taxon>Pegethrix</taxon>
    </lineage>
</organism>
<dbReference type="SMART" id="SM00065">
    <property type="entry name" value="GAF"/>
    <property type="match status" value="1"/>
</dbReference>
<accession>A0A951P8G0</accession>
<feature type="domain" description="Phytochrome chromophore attachment site" evidence="1">
    <location>
        <begin position="25"/>
        <end position="161"/>
    </location>
</feature>
<dbReference type="InterPro" id="IPR029016">
    <property type="entry name" value="GAF-like_dom_sf"/>
</dbReference>
<dbReference type="Pfam" id="PF01590">
    <property type="entry name" value="GAF"/>
    <property type="match status" value="1"/>
</dbReference>
<dbReference type="Proteomes" id="UP000707356">
    <property type="component" value="Unassembled WGS sequence"/>
</dbReference>
<proteinExistence type="predicted"/>
<dbReference type="SUPFAM" id="SSF55781">
    <property type="entry name" value="GAF domain-like"/>
    <property type="match status" value="1"/>
</dbReference>
<dbReference type="InterPro" id="IPR016132">
    <property type="entry name" value="Phyto_chromo_attachment"/>
</dbReference>
<protein>
    <submittedName>
        <fullName evidence="2">GAF domain-containing protein</fullName>
    </submittedName>
</protein>
<evidence type="ECO:0000259" key="1">
    <source>
        <dbReference type="PROSITE" id="PS50046"/>
    </source>
</evidence>
<dbReference type="PROSITE" id="PS50046">
    <property type="entry name" value="PHYTOCHROME_2"/>
    <property type="match status" value="1"/>
</dbReference>
<reference evidence="2" key="2">
    <citation type="journal article" date="2022" name="Microbiol. Resour. Announc.">
        <title>Metagenome Sequencing to Explore Phylogenomics of Terrestrial Cyanobacteria.</title>
        <authorList>
            <person name="Ward R.D."/>
            <person name="Stajich J.E."/>
            <person name="Johansen J.R."/>
            <person name="Huntemann M."/>
            <person name="Clum A."/>
            <person name="Foster B."/>
            <person name="Foster B."/>
            <person name="Roux S."/>
            <person name="Palaniappan K."/>
            <person name="Varghese N."/>
            <person name="Mukherjee S."/>
            <person name="Reddy T.B.K."/>
            <person name="Daum C."/>
            <person name="Copeland A."/>
            <person name="Chen I.A."/>
            <person name="Ivanova N.N."/>
            <person name="Kyrpides N.C."/>
            <person name="Shapiro N."/>
            <person name="Eloe-Fadrosh E.A."/>
            <person name="Pietrasiak N."/>
        </authorList>
    </citation>
    <scope>NUCLEOTIDE SEQUENCE</scope>
    <source>
        <strain evidence="2">GSE-TBD4-15B</strain>
    </source>
</reference>
<dbReference type="Gene3D" id="3.30.450.40">
    <property type="match status" value="1"/>
</dbReference>
<dbReference type="EMBL" id="JAHHHV010000018">
    <property type="protein sequence ID" value="MBW4464689.1"/>
    <property type="molecule type" value="Genomic_DNA"/>
</dbReference>
<comment type="caution">
    <text evidence="2">The sequence shown here is derived from an EMBL/GenBank/DDBJ whole genome shotgun (WGS) entry which is preliminary data.</text>
</comment>
<dbReference type="InterPro" id="IPR003018">
    <property type="entry name" value="GAF"/>
</dbReference>